<evidence type="ECO:0000256" key="1">
    <source>
        <dbReference type="ARBA" id="ARBA00023125"/>
    </source>
</evidence>
<dbReference type="GO" id="GO:0006355">
    <property type="term" value="P:regulation of DNA-templated transcription"/>
    <property type="evidence" value="ECO:0007669"/>
    <property type="project" value="InterPro"/>
</dbReference>
<dbReference type="Gene3D" id="1.10.10.10">
    <property type="entry name" value="Winged helix-like DNA-binding domain superfamily/Winged helix DNA-binding domain"/>
    <property type="match status" value="1"/>
</dbReference>
<protein>
    <submittedName>
        <fullName evidence="3">Transcriptional regulator</fullName>
    </submittedName>
</protein>
<dbReference type="InterPro" id="IPR036388">
    <property type="entry name" value="WH-like_DNA-bd_sf"/>
</dbReference>
<dbReference type="InterPro" id="IPR000792">
    <property type="entry name" value="Tscrpt_reg_LuxR_C"/>
</dbReference>
<dbReference type="PROSITE" id="PS50043">
    <property type="entry name" value="HTH_LUXR_2"/>
    <property type="match status" value="1"/>
</dbReference>
<name>A0A6L2ZMH0_9ENTR</name>
<gene>
    <name evidence="3" type="ORF">RINTU1_05490</name>
</gene>
<evidence type="ECO:0000313" key="3">
    <source>
        <dbReference type="EMBL" id="GFN45408.1"/>
    </source>
</evidence>
<dbReference type="Gene3D" id="3.30.450.20">
    <property type="entry name" value="PAS domain"/>
    <property type="match status" value="1"/>
</dbReference>
<evidence type="ECO:0000313" key="4">
    <source>
        <dbReference type="Proteomes" id="UP000504714"/>
    </source>
</evidence>
<dbReference type="PRINTS" id="PR00038">
    <property type="entry name" value="HTHLUXR"/>
</dbReference>
<dbReference type="CDD" id="cd06170">
    <property type="entry name" value="LuxR_C_like"/>
    <property type="match status" value="1"/>
</dbReference>
<dbReference type="Pfam" id="PF08448">
    <property type="entry name" value="PAS_4"/>
    <property type="match status" value="1"/>
</dbReference>
<dbReference type="AlphaFoldDB" id="A0A6L2ZMH0"/>
<dbReference type="GO" id="GO:0003677">
    <property type="term" value="F:DNA binding"/>
    <property type="evidence" value="ECO:0007669"/>
    <property type="project" value="UniProtKB-KW"/>
</dbReference>
<dbReference type="SUPFAM" id="SSF46894">
    <property type="entry name" value="C-terminal effector domain of the bipartite response regulators"/>
    <property type="match status" value="1"/>
</dbReference>
<organism evidence="3 4">
    <name type="scientific">Candidatus Regiella insecticola</name>
    <dbReference type="NCBI Taxonomy" id="138073"/>
    <lineage>
        <taxon>Bacteria</taxon>
        <taxon>Pseudomonadati</taxon>
        <taxon>Pseudomonadota</taxon>
        <taxon>Gammaproteobacteria</taxon>
        <taxon>Enterobacterales</taxon>
        <taxon>Enterobacteriaceae</taxon>
        <taxon>aphid secondary symbionts</taxon>
        <taxon>Candidatus Regiella</taxon>
    </lineage>
</organism>
<dbReference type="InterPro" id="IPR016032">
    <property type="entry name" value="Sig_transdc_resp-reg_C-effctor"/>
</dbReference>
<feature type="domain" description="HTH luxR-type" evidence="2">
    <location>
        <begin position="155"/>
        <end position="220"/>
    </location>
</feature>
<dbReference type="SUPFAM" id="SSF55785">
    <property type="entry name" value="PYP-like sensor domain (PAS domain)"/>
    <property type="match status" value="1"/>
</dbReference>
<dbReference type="InterPro" id="IPR035965">
    <property type="entry name" value="PAS-like_dom_sf"/>
</dbReference>
<dbReference type="InterPro" id="IPR013656">
    <property type="entry name" value="PAS_4"/>
</dbReference>
<dbReference type="Pfam" id="PF00196">
    <property type="entry name" value="GerE"/>
    <property type="match status" value="1"/>
</dbReference>
<accession>A0A6L2ZMH0</accession>
<dbReference type="SMART" id="SM00421">
    <property type="entry name" value="HTH_LUXR"/>
    <property type="match status" value="1"/>
</dbReference>
<dbReference type="EMBL" id="BLXO01000001">
    <property type="protein sequence ID" value="GFN45408.1"/>
    <property type="molecule type" value="Genomic_DNA"/>
</dbReference>
<proteinExistence type="predicted"/>
<keyword evidence="1" id="KW-0238">DNA-binding</keyword>
<sequence length="245" mass="28159">MRITTMATDETTAKPIPEVELPRSLIFTLDKIPEPWGIKDLESRFVYANSALVKLFNVKSRADIVGKFDHEIASKLTADNAVEFVRQDNQVISMKRDLITLELHPNAVDYPHIVRKLPFFNEDEECVGIIGYSKNLEVCSLNDYVKGSMPGSLILNPPDDLFSERECEILFFRLQGMSAKDISERLCCSTRTVENHLQIVYQKAGVNCLASLKEFCINKDYHRYLPKRFMTKLRINFDKKECQSI</sequence>
<evidence type="ECO:0000259" key="2">
    <source>
        <dbReference type="PROSITE" id="PS50043"/>
    </source>
</evidence>
<comment type="caution">
    <text evidence="3">The sequence shown here is derived from an EMBL/GenBank/DDBJ whole genome shotgun (WGS) entry which is preliminary data.</text>
</comment>
<dbReference type="Proteomes" id="UP000504714">
    <property type="component" value="Unassembled WGS sequence"/>
</dbReference>
<reference evidence="3 4" key="1">
    <citation type="submission" date="2020-06" db="EMBL/GenBank/DDBJ databases">
        <title>The genome sequence of Candidatus Regiella insecticola strain Tut.</title>
        <authorList>
            <person name="Nikoh N."/>
            <person name="Tsuchida T."/>
            <person name="Koga R."/>
            <person name="Oshima K."/>
            <person name="Hattori M."/>
            <person name="Fukatsu T."/>
        </authorList>
    </citation>
    <scope>NUCLEOTIDE SEQUENCE [LARGE SCALE GENOMIC DNA]</scope>
    <source>
        <strain evidence="3 4">Tut</strain>
    </source>
</reference>